<comment type="caution">
    <text evidence="1">The sequence shown here is derived from an EMBL/GenBank/DDBJ whole genome shotgun (WGS) entry which is preliminary data.</text>
</comment>
<protein>
    <submittedName>
        <fullName evidence="1">4908_t:CDS:1</fullName>
    </submittedName>
</protein>
<dbReference type="Proteomes" id="UP000789901">
    <property type="component" value="Unassembled WGS sequence"/>
</dbReference>
<feature type="non-terminal residue" evidence="1">
    <location>
        <position position="1"/>
    </location>
</feature>
<evidence type="ECO:0000313" key="2">
    <source>
        <dbReference type="Proteomes" id="UP000789901"/>
    </source>
</evidence>
<sequence length="86" mass="9867">LINENVLKARDGIGSAHITDFFDIHKNSDQEDKSNGESSLNNECFQILELEESDLDNERCQDAEIIEFKNDENIRTTIERIGNLIK</sequence>
<accession>A0ABN7VQA3</accession>
<evidence type="ECO:0000313" key="1">
    <source>
        <dbReference type="EMBL" id="CAG8791893.1"/>
    </source>
</evidence>
<gene>
    <name evidence="1" type="ORF">GMARGA_LOCUS21357</name>
</gene>
<keyword evidence="2" id="KW-1185">Reference proteome</keyword>
<proteinExistence type="predicted"/>
<dbReference type="EMBL" id="CAJVQB010019651">
    <property type="protein sequence ID" value="CAG8791893.1"/>
    <property type="molecule type" value="Genomic_DNA"/>
</dbReference>
<organism evidence="1 2">
    <name type="scientific">Gigaspora margarita</name>
    <dbReference type="NCBI Taxonomy" id="4874"/>
    <lineage>
        <taxon>Eukaryota</taxon>
        <taxon>Fungi</taxon>
        <taxon>Fungi incertae sedis</taxon>
        <taxon>Mucoromycota</taxon>
        <taxon>Glomeromycotina</taxon>
        <taxon>Glomeromycetes</taxon>
        <taxon>Diversisporales</taxon>
        <taxon>Gigasporaceae</taxon>
        <taxon>Gigaspora</taxon>
    </lineage>
</organism>
<reference evidence="1 2" key="1">
    <citation type="submission" date="2021-06" db="EMBL/GenBank/DDBJ databases">
        <authorList>
            <person name="Kallberg Y."/>
            <person name="Tangrot J."/>
            <person name="Rosling A."/>
        </authorList>
    </citation>
    <scope>NUCLEOTIDE SEQUENCE [LARGE SCALE GENOMIC DNA]</scope>
    <source>
        <strain evidence="1 2">120-4 pot B 10/14</strain>
    </source>
</reference>
<name>A0ABN7VQA3_GIGMA</name>